<dbReference type="EMBL" id="ABLOJW010000008">
    <property type="protein sequence ID" value="EKT4092225.1"/>
    <property type="molecule type" value="Genomic_DNA"/>
</dbReference>
<evidence type="ECO:0000313" key="2">
    <source>
        <dbReference type="EMBL" id="MBH1788782.1"/>
    </source>
</evidence>
<reference evidence="3 4" key="1">
    <citation type="submission" date="2020-08" db="EMBL/GenBank/DDBJ databases">
        <title>Phenotypic and transcriptomic analysis of seven clinical Stenotrophomonas maltophilia isolates identify a small set of shared and commonly regulated genes involved in biofilm lifestyle.</title>
        <authorList>
            <person name="Alio I."/>
            <person name="Gudzuhn M."/>
            <person name="Streit W."/>
        </authorList>
    </citation>
    <scope>NUCLEOTIDE SEQUENCE [LARGE SCALE GENOMIC DNA]</scope>
    <source>
        <strain evidence="3 4">UHH_SKK55</strain>
    </source>
</reference>
<reference evidence="1" key="3">
    <citation type="submission" date="2022-07" db="EMBL/GenBank/DDBJ databases">
        <authorList>
            <consortium name="DAFM: The Division of Animal and Food Microbiology"/>
        </authorList>
    </citation>
    <scope>NUCLEOTIDE SEQUENCE</scope>
    <source>
        <strain evidence="1">19MO01SH01-2</strain>
    </source>
</reference>
<dbReference type="AlphaFoldDB" id="A0A2J0U1Y8"/>
<reference evidence="2" key="2">
    <citation type="submission" date="2020-11" db="EMBL/GenBank/DDBJ databases">
        <title>Enhanced detection system for hospital associated transmission using whole genome sequencing surveillance.</title>
        <authorList>
            <person name="Harrison L.H."/>
            <person name="Van Tyne D."/>
            <person name="Marsh J.W."/>
            <person name="Griffith M.P."/>
            <person name="Snyder D.J."/>
            <person name="Cooper V.S."/>
            <person name="Mustapha M."/>
        </authorList>
    </citation>
    <scope>NUCLEOTIDE SEQUENCE</scope>
    <source>
        <strain evidence="2">STEN00053</strain>
    </source>
</reference>
<dbReference type="RefSeq" id="WP_008266166.1">
    <property type="nucleotide sequence ID" value="NZ_CP040433.1"/>
</dbReference>
<dbReference type="EMBL" id="JADUOV010000001">
    <property type="protein sequence ID" value="MBH1788782.1"/>
    <property type="molecule type" value="Genomic_DNA"/>
</dbReference>
<evidence type="ECO:0000313" key="3">
    <source>
        <dbReference type="EMBL" id="QNG78615.1"/>
    </source>
</evidence>
<sequence>MKWLAFFRKRPDAALSIEDFKQSPGHVLMDESGYLGLSHEAAAQIDRLRQAKGWGVRSANAATTGKGRR</sequence>
<gene>
    <name evidence="3" type="ORF">GPNADHDJ_02833</name>
    <name evidence="2" type="ORF">I5V89_02730</name>
    <name evidence="1" type="ORF">QEG23_001725</name>
</gene>
<name>A0A2J0U1Y8_STEMA</name>
<dbReference type="Proteomes" id="UP000515598">
    <property type="component" value="Chromosome"/>
</dbReference>
<accession>A0A2J0U1Y8</accession>
<dbReference type="Proteomes" id="UP001218208">
    <property type="component" value="Unassembled WGS sequence"/>
</dbReference>
<evidence type="ECO:0000313" key="4">
    <source>
        <dbReference type="Proteomes" id="UP000515598"/>
    </source>
</evidence>
<evidence type="ECO:0000313" key="1">
    <source>
        <dbReference type="EMBL" id="EKT4092225.1"/>
    </source>
</evidence>
<proteinExistence type="predicted"/>
<dbReference type="EMBL" id="CP060025">
    <property type="protein sequence ID" value="QNG78615.1"/>
    <property type="molecule type" value="Genomic_DNA"/>
</dbReference>
<evidence type="ECO:0000313" key="5">
    <source>
        <dbReference type="Proteomes" id="UP000634179"/>
    </source>
</evidence>
<protein>
    <submittedName>
        <fullName evidence="2">Uncharacterized protein</fullName>
    </submittedName>
</protein>
<dbReference type="Proteomes" id="UP000634179">
    <property type="component" value="Unassembled WGS sequence"/>
</dbReference>
<organism evidence="2 5">
    <name type="scientific">Stenotrophomonas maltophilia</name>
    <name type="common">Pseudomonas maltophilia</name>
    <name type="synonym">Xanthomonas maltophilia</name>
    <dbReference type="NCBI Taxonomy" id="40324"/>
    <lineage>
        <taxon>Bacteria</taxon>
        <taxon>Pseudomonadati</taxon>
        <taxon>Pseudomonadota</taxon>
        <taxon>Gammaproteobacteria</taxon>
        <taxon>Lysobacterales</taxon>
        <taxon>Lysobacteraceae</taxon>
        <taxon>Stenotrophomonas</taxon>
        <taxon>Stenotrophomonas maltophilia group</taxon>
    </lineage>
</organism>